<accession>A0ABQ9FSM2</accession>
<feature type="transmembrane region" description="Helical" evidence="1">
    <location>
        <begin position="182"/>
        <end position="202"/>
    </location>
</feature>
<dbReference type="InterPro" id="IPR011701">
    <property type="entry name" value="MFS"/>
</dbReference>
<reference evidence="2 3" key="1">
    <citation type="submission" date="2022-12" db="EMBL/GenBank/DDBJ databases">
        <title>Chromosome-level genome of Tegillarca granosa.</title>
        <authorList>
            <person name="Kim J."/>
        </authorList>
    </citation>
    <scope>NUCLEOTIDE SEQUENCE [LARGE SCALE GENOMIC DNA]</scope>
    <source>
        <strain evidence="2">Teg-2019</strain>
        <tissue evidence="2">Adductor muscle</tissue>
    </source>
</reference>
<evidence type="ECO:0000313" key="3">
    <source>
        <dbReference type="Proteomes" id="UP001217089"/>
    </source>
</evidence>
<feature type="transmembrane region" description="Helical" evidence="1">
    <location>
        <begin position="214"/>
        <end position="236"/>
    </location>
</feature>
<dbReference type="Pfam" id="PF07690">
    <property type="entry name" value="MFS_1"/>
    <property type="match status" value="1"/>
</dbReference>
<dbReference type="Gene3D" id="1.20.1250.20">
    <property type="entry name" value="MFS general substrate transporter like domains"/>
    <property type="match status" value="2"/>
</dbReference>
<dbReference type="PANTHER" id="PTHR11360:SF284">
    <property type="entry name" value="EG:103B4.3 PROTEIN-RELATED"/>
    <property type="match status" value="1"/>
</dbReference>
<comment type="caution">
    <text evidence="2">The sequence shown here is derived from an EMBL/GenBank/DDBJ whole genome shotgun (WGS) entry which is preliminary data.</text>
</comment>
<dbReference type="Proteomes" id="UP001217089">
    <property type="component" value="Unassembled WGS sequence"/>
</dbReference>
<sequence>MREGTKPDKGWAWMVMIASLGIHIVNGCFLYSMGIIHNALLDQFEESVTLTSWAGSLVLGLISSTGLGIGLTYVTSVVVVGLNFDKKRSIAGGIATSGCAIGTFIFPPILTLAEQHHGYRGLFIVLAAISLHIKKCLLLYWNVIQNKSVIAMCVSTFTFGIGVYLTFLHFPHYVILKKTSPLKAAFLLTIAGVCGTISRVLTGIVGNFDRVPEMLLYGGSFGLIGISTLLLPFYSFGFSGQVFYALTLGLFSGNCYPLFNSINVQFIGVENLAVAYGMEMFFCGIGSFVGPILAVIQNNIKVNAIQQSISFDYPLVKIKQGLPLSISALSGILAQYMNKTVHKVENDDQPYTIDSGKISTHL</sequence>
<proteinExistence type="predicted"/>
<evidence type="ECO:0000313" key="2">
    <source>
        <dbReference type="EMBL" id="KAJ8319741.1"/>
    </source>
</evidence>
<dbReference type="EMBL" id="JARBDR010000141">
    <property type="protein sequence ID" value="KAJ8319741.1"/>
    <property type="molecule type" value="Genomic_DNA"/>
</dbReference>
<dbReference type="PANTHER" id="PTHR11360">
    <property type="entry name" value="MONOCARBOXYLATE TRANSPORTER"/>
    <property type="match status" value="1"/>
</dbReference>
<keyword evidence="1" id="KW-1133">Transmembrane helix</keyword>
<feature type="transmembrane region" description="Helical" evidence="1">
    <location>
        <begin position="89"/>
        <end position="110"/>
    </location>
</feature>
<gene>
    <name evidence="2" type="ORF">KUTeg_001328</name>
</gene>
<feature type="transmembrane region" description="Helical" evidence="1">
    <location>
        <begin position="148"/>
        <end position="170"/>
    </location>
</feature>
<feature type="transmembrane region" description="Helical" evidence="1">
    <location>
        <begin position="122"/>
        <end position="141"/>
    </location>
</feature>
<dbReference type="InterPro" id="IPR036259">
    <property type="entry name" value="MFS_trans_sf"/>
</dbReference>
<dbReference type="InterPro" id="IPR050327">
    <property type="entry name" value="Proton-linked_MCT"/>
</dbReference>
<feature type="transmembrane region" description="Helical" evidence="1">
    <location>
        <begin position="12"/>
        <end position="33"/>
    </location>
</feature>
<keyword evidence="3" id="KW-1185">Reference proteome</keyword>
<protein>
    <submittedName>
        <fullName evidence="2">Uncharacterized protein</fullName>
    </submittedName>
</protein>
<organism evidence="2 3">
    <name type="scientific">Tegillarca granosa</name>
    <name type="common">Malaysian cockle</name>
    <name type="synonym">Anadara granosa</name>
    <dbReference type="NCBI Taxonomy" id="220873"/>
    <lineage>
        <taxon>Eukaryota</taxon>
        <taxon>Metazoa</taxon>
        <taxon>Spiralia</taxon>
        <taxon>Lophotrochozoa</taxon>
        <taxon>Mollusca</taxon>
        <taxon>Bivalvia</taxon>
        <taxon>Autobranchia</taxon>
        <taxon>Pteriomorphia</taxon>
        <taxon>Arcoida</taxon>
        <taxon>Arcoidea</taxon>
        <taxon>Arcidae</taxon>
        <taxon>Tegillarca</taxon>
    </lineage>
</organism>
<dbReference type="SUPFAM" id="SSF103473">
    <property type="entry name" value="MFS general substrate transporter"/>
    <property type="match status" value="1"/>
</dbReference>
<evidence type="ECO:0000256" key="1">
    <source>
        <dbReference type="SAM" id="Phobius"/>
    </source>
</evidence>
<keyword evidence="1" id="KW-0472">Membrane</keyword>
<feature type="transmembrane region" description="Helical" evidence="1">
    <location>
        <begin position="271"/>
        <end position="296"/>
    </location>
</feature>
<feature type="transmembrane region" description="Helical" evidence="1">
    <location>
        <begin position="53"/>
        <end position="82"/>
    </location>
</feature>
<keyword evidence="1" id="KW-0812">Transmembrane</keyword>
<name>A0ABQ9FSM2_TEGGR</name>